<dbReference type="OrthoDB" id="2629325at2"/>
<keyword evidence="1" id="KW-0472">Membrane</keyword>
<dbReference type="Pfam" id="PF09527">
    <property type="entry name" value="ATPase_gene1"/>
    <property type="match status" value="1"/>
</dbReference>
<feature type="transmembrane region" description="Helical" evidence="1">
    <location>
        <begin position="20"/>
        <end position="42"/>
    </location>
</feature>
<evidence type="ECO:0000313" key="3">
    <source>
        <dbReference type="Proteomes" id="UP000029507"/>
    </source>
</evidence>
<feature type="transmembrane region" description="Helical" evidence="1">
    <location>
        <begin position="54"/>
        <end position="75"/>
    </location>
</feature>
<dbReference type="AlphaFoldDB" id="A0A089LWQ1"/>
<reference evidence="2 3" key="1">
    <citation type="submission" date="2014-08" db="EMBL/GenBank/DDBJ databases">
        <title>Comparative genomics of the Paenibacillus odorifer group.</title>
        <authorList>
            <person name="den Bakker H.C."/>
            <person name="Tsai Y.-C."/>
            <person name="Martin N."/>
            <person name="Korlach J."/>
            <person name="Wiedmann M."/>
        </authorList>
    </citation>
    <scope>NUCLEOTIDE SEQUENCE [LARGE SCALE GENOMIC DNA]</scope>
    <source>
        <strain evidence="2 3">DSM 14472</strain>
    </source>
</reference>
<gene>
    <name evidence="2" type="ORF">PSTEL_25240</name>
</gene>
<accession>A0A089LWQ1</accession>
<evidence type="ECO:0000256" key="1">
    <source>
        <dbReference type="SAM" id="Phobius"/>
    </source>
</evidence>
<evidence type="ECO:0000313" key="2">
    <source>
        <dbReference type="EMBL" id="AIQ65926.1"/>
    </source>
</evidence>
<keyword evidence="1" id="KW-0812">Transmembrane</keyword>
<dbReference type="STRING" id="169760.PSTEL_25240"/>
<dbReference type="InterPro" id="IPR032820">
    <property type="entry name" value="ATPase_put"/>
</dbReference>
<keyword evidence="3" id="KW-1185">Reference proteome</keyword>
<dbReference type="EMBL" id="CP009286">
    <property type="protein sequence ID" value="AIQ65926.1"/>
    <property type="molecule type" value="Genomic_DNA"/>
</dbReference>
<dbReference type="KEGG" id="pste:PSTEL_25240"/>
<dbReference type="Proteomes" id="UP000029507">
    <property type="component" value="Chromosome"/>
</dbReference>
<sequence>MKQPEQPNNGDRNTGRSLQAMGLVTAIGVDLAGCTLGGYYLGNWLGDKWGNPGLWIGAGVLFGMLSGALSIVSIIKKVMRDNNE</sequence>
<name>A0A089LWQ1_9BACL</name>
<protein>
    <recommendedName>
        <fullName evidence="4">AtpZ/AtpI family protein</fullName>
    </recommendedName>
</protein>
<dbReference type="HOGENOM" id="CLU_137927_9_0_9"/>
<proteinExistence type="predicted"/>
<evidence type="ECO:0008006" key="4">
    <source>
        <dbReference type="Google" id="ProtNLM"/>
    </source>
</evidence>
<organism evidence="2 3">
    <name type="scientific">Paenibacillus stellifer</name>
    <dbReference type="NCBI Taxonomy" id="169760"/>
    <lineage>
        <taxon>Bacteria</taxon>
        <taxon>Bacillati</taxon>
        <taxon>Bacillota</taxon>
        <taxon>Bacilli</taxon>
        <taxon>Bacillales</taxon>
        <taxon>Paenibacillaceae</taxon>
        <taxon>Paenibacillus</taxon>
    </lineage>
</organism>
<keyword evidence="1" id="KW-1133">Transmembrane helix</keyword>